<dbReference type="CDD" id="cd06261">
    <property type="entry name" value="TM_PBP2"/>
    <property type="match status" value="1"/>
</dbReference>
<keyword evidence="4" id="KW-0997">Cell inner membrane</keyword>
<dbReference type="GO" id="GO:0055085">
    <property type="term" value="P:transmembrane transport"/>
    <property type="evidence" value="ECO:0007669"/>
    <property type="project" value="InterPro"/>
</dbReference>
<dbReference type="GO" id="GO:0005886">
    <property type="term" value="C:plasma membrane"/>
    <property type="evidence" value="ECO:0007669"/>
    <property type="project" value="UniProtKB-SubCell"/>
</dbReference>
<gene>
    <name evidence="10" type="ORF">S01H4_11370</name>
</gene>
<dbReference type="Gene3D" id="1.10.3720.10">
    <property type="entry name" value="MetI-like"/>
    <property type="match status" value="1"/>
</dbReference>
<dbReference type="PROSITE" id="PS50928">
    <property type="entry name" value="ABC_TM1"/>
    <property type="match status" value="1"/>
</dbReference>
<evidence type="ECO:0000313" key="10">
    <source>
        <dbReference type="EMBL" id="GAG54735.1"/>
    </source>
</evidence>
<protein>
    <recommendedName>
        <fullName evidence="9">ABC transmembrane type-1 domain-containing protein</fullName>
    </recommendedName>
</protein>
<keyword evidence="3" id="KW-1003">Cell membrane</keyword>
<feature type="transmembrane region" description="Helical" evidence="8">
    <location>
        <begin position="73"/>
        <end position="98"/>
    </location>
</feature>
<evidence type="ECO:0000256" key="5">
    <source>
        <dbReference type="ARBA" id="ARBA00022692"/>
    </source>
</evidence>
<dbReference type="PANTHER" id="PTHR43357:SF4">
    <property type="entry name" value="INNER MEMBRANE ABC TRANSPORTER PERMEASE PROTEIN YDCV"/>
    <property type="match status" value="1"/>
</dbReference>
<proteinExistence type="predicted"/>
<comment type="caution">
    <text evidence="10">The sequence shown here is derived from an EMBL/GenBank/DDBJ whole genome shotgun (WGS) entry which is preliminary data.</text>
</comment>
<evidence type="ECO:0000256" key="2">
    <source>
        <dbReference type="ARBA" id="ARBA00022448"/>
    </source>
</evidence>
<keyword evidence="5 8" id="KW-0812">Transmembrane</keyword>
<keyword evidence="7 8" id="KW-0472">Membrane</keyword>
<evidence type="ECO:0000256" key="7">
    <source>
        <dbReference type="ARBA" id="ARBA00023136"/>
    </source>
</evidence>
<organism evidence="10">
    <name type="scientific">marine sediment metagenome</name>
    <dbReference type="NCBI Taxonomy" id="412755"/>
    <lineage>
        <taxon>unclassified sequences</taxon>
        <taxon>metagenomes</taxon>
        <taxon>ecological metagenomes</taxon>
    </lineage>
</organism>
<dbReference type="Pfam" id="PF00528">
    <property type="entry name" value="BPD_transp_1"/>
    <property type="match status" value="1"/>
</dbReference>
<dbReference type="EMBL" id="BART01004575">
    <property type="protein sequence ID" value="GAG54735.1"/>
    <property type="molecule type" value="Genomic_DNA"/>
</dbReference>
<evidence type="ECO:0000256" key="3">
    <source>
        <dbReference type="ARBA" id="ARBA00022475"/>
    </source>
</evidence>
<feature type="transmembrane region" description="Helical" evidence="8">
    <location>
        <begin position="20"/>
        <end position="43"/>
    </location>
</feature>
<evidence type="ECO:0000256" key="6">
    <source>
        <dbReference type="ARBA" id="ARBA00022989"/>
    </source>
</evidence>
<dbReference type="PANTHER" id="PTHR43357">
    <property type="entry name" value="INNER MEMBRANE ABC TRANSPORTER PERMEASE PROTEIN YDCV"/>
    <property type="match status" value="1"/>
</dbReference>
<feature type="non-terminal residue" evidence="10">
    <location>
        <position position="101"/>
    </location>
</feature>
<evidence type="ECO:0000259" key="9">
    <source>
        <dbReference type="PROSITE" id="PS50928"/>
    </source>
</evidence>
<dbReference type="InterPro" id="IPR035906">
    <property type="entry name" value="MetI-like_sf"/>
</dbReference>
<reference evidence="10" key="1">
    <citation type="journal article" date="2014" name="Front. Microbiol.">
        <title>High frequency of phylogenetically diverse reductive dehalogenase-homologous genes in deep subseafloor sedimentary metagenomes.</title>
        <authorList>
            <person name="Kawai M."/>
            <person name="Futagami T."/>
            <person name="Toyoda A."/>
            <person name="Takaki Y."/>
            <person name="Nishi S."/>
            <person name="Hori S."/>
            <person name="Arai W."/>
            <person name="Tsubouchi T."/>
            <person name="Morono Y."/>
            <person name="Uchiyama I."/>
            <person name="Ito T."/>
            <person name="Fujiyama A."/>
            <person name="Inagaki F."/>
            <person name="Takami H."/>
        </authorList>
    </citation>
    <scope>NUCLEOTIDE SEQUENCE</scope>
    <source>
        <strain evidence="10">Expedition CK06-06</strain>
    </source>
</reference>
<name>X0YFS3_9ZZZZ</name>
<evidence type="ECO:0000256" key="8">
    <source>
        <dbReference type="SAM" id="Phobius"/>
    </source>
</evidence>
<dbReference type="InterPro" id="IPR000515">
    <property type="entry name" value="MetI-like"/>
</dbReference>
<keyword evidence="2" id="KW-0813">Transport</keyword>
<evidence type="ECO:0000256" key="4">
    <source>
        <dbReference type="ARBA" id="ARBA00022519"/>
    </source>
</evidence>
<evidence type="ECO:0000256" key="1">
    <source>
        <dbReference type="ARBA" id="ARBA00004429"/>
    </source>
</evidence>
<dbReference type="SUPFAM" id="SSF161098">
    <property type="entry name" value="MetI-like"/>
    <property type="match status" value="1"/>
</dbReference>
<sequence>MIGLALYAYYINIGALTRSFPGLLVGHIIIAMPFVVITVVGALSNFNIDIENAARILGANAIQAFFKVTLPNIYPSIMVGGFLAFIYSFGQFSISLYLSTP</sequence>
<keyword evidence="6 8" id="KW-1133">Transmembrane helix</keyword>
<dbReference type="AlphaFoldDB" id="X0YFS3"/>
<accession>X0YFS3</accession>
<feature type="domain" description="ABC transmembrane type-1" evidence="9">
    <location>
        <begin position="1"/>
        <end position="101"/>
    </location>
</feature>
<comment type="subcellular location">
    <subcellularLocation>
        <location evidence="1">Cell inner membrane</location>
        <topology evidence="1">Multi-pass membrane protein</topology>
    </subcellularLocation>
</comment>